<protein>
    <submittedName>
        <fullName evidence="1">Uncharacterized protein</fullName>
    </submittedName>
</protein>
<sequence length="571" mass="60853">MTTTRLPAALAPWAGTLSAISPELAVAFGPLLRHLDALVGEREPVADVLGDPDGLGGLARSGRPDQLLPSEWLLADAYPDEFLRRYVDGELLHLAPEFRTPAARGRIAVLVDAGPTQAGAGRLVQLAALLVLHRRAAARGTELVVVVLGDPYGRRLTGDLAELLPAWLAARRPVDPTPSDVQHARAGLDAADQAWLLTSPRLADRLPAHPRVLTSEPTRWSARGADHVVVRLDGTTAELRLPASEIAVRTLRGAEFRRAEPAPVGPPSADADADADGKAGRALPAFTTDARTLLARGRRATTLLAANLPNGDARVITAVRARRHDLPGPVLAAGRIGRRLIALYVRGDELVPYVSGRAFGEPGGHTADLAAFGTDRDAAVPEEMFARPVLPLLRDGADLLLPLAGRWRRIRPDGSVADDGALGRGAHDRPHFDRFREPRLFAGGPLHEEARDARHFLHSGGSQAWSQDGRTWQVRTGPGDECRISFRENADVIGLVHDGGRPALITVSRSGLVVRGVRADGVRTLTRFSGASGPPAVHPTLPLIAAEIRPGRIVVGDANTGRIHFQIGGTE</sequence>
<reference evidence="2" key="1">
    <citation type="submission" date="2023-07" db="EMBL/GenBank/DDBJ databases">
        <title>Whole genome shotgun sequence of Streptomyces spororaveus NBRC 15456.</title>
        <authorList>
            <person name="Komaki H."/>
            <person name="Tamura T."/>
        </authorList>
    </citation>
    <scope>NUCLEOTIDE SEQUENCE [LARGE SCALE GENOMIC DNA]</scope>
    <source>
        <strain evidence="2">NBRC 15456</strain>
    </source>
</reference>
<dbReference type="EMBL" id="BNED01000005">
    <property type="protein sequence ID" value="GHI76879.1"/>
    <property type="molecule type" value="Genomic_DNA"/>
</dbReference>
<accession>A0ABQ3T905</accession>
<name>A0ABQ3T905_9ACTN</name>
<dbReference type="RefSeq" id="WP_202199022.1">
    <property type="nucleotide sequence ID" value="NZ_BAAATO010000019.1"/>
</dbReference>
<comment type="caution">
    <text evidence="1">The sequence shown here is derived from an EMBL/GenBank/DDBJ whole genome shotgun (WGS) entry which is preliminary data.</text>
</comment>
<evidence type="ECO:0000313" key="1">
    <source>
        <dbReference type="EMBL" id="GHI76879.1"/>
    </source>
</evidence>
<evidence type="ECO:0000313" key="2">
    <source>
        <dbReference type="Proteomes" id="UP000608522"/>
    </source>
</evidence>
<organism evidence="1 2">
    <name type="scientific">Streptomyces spororaveus</name>
    <dbReference type="NCBI Taxonomy" id="284039"/>
    <lineage>
        <taxon>Bacteria</taxon>
        <taxon>Bacillati</taxon>
        <taxon>Actinomycetota</taxon>
        <taxon>Actinomycetes</taxon>
        <taxon>Kitasatosporales</taxon>
        <taxon>Streptomycetaceae</taxon>
        <taxon>Streptomyces</taxon>
    </lineage>
</organism>
<keyword evidence="2" id="KW-1185">Reference proteome</keyword>
<gene>
    <name evidence="1" type="ORF">Sspor_24400</name>
</gene>
<dbReference type="Proteomes" id="UP000608522">
    <property type="component" value="Unassembled WGS sequence"/>
</dbReference>
<proteinExistence type="predicted"/>